<dbReference type="EMBL" id="KQ976453">
    <property type="protein sequence ID" value="KYM85526.1"/>
    <property type="molecule type" value="Genomic_DNA"/>
</dbReference>
<feature type="domain" description="Ionotropic glutamate receptor C-terminal" evidence="20">
    <location>
        <begin position="435"/>
        <end position="802"/>
    </location>
</feature>
<evidence type="ECO:0000256" key="12">
    <source>
        <dbReference type="ARBA" id="ARBA00023257"/>
    </source>
</evidence>
<comment type="similarity">
    <text evidence="2">Belongs to the glutamate-gated ion channel (TC 1.A.10.1) family.</text>
</comment>
<evidence type="ECO:0000256" key="10">
    <source>
        <dbReference type="ARBA" id="ARBA00023170"/>
    </source>
</evidence>
<reference evidence="22 23" key="1">
    <citation type="submission" date="2015-09" db="EMBL/GenBank/DDBJ databases">
        <title>Atta colombica WGS genome.</title>
        <authorList>
            <person name="Nygaard S."/>
            <person name="Hu H."/>
            <person name="Boomsma J."/>
            <person name="Zhang G."/>
        </authorList>
    </citation>
    <scope>NUCLEOTIDE SEQUENCE [LARGE SCALE GENOMIC DNA]</scope>
    <source>
        <strain evidence="22">Treedump-2</strain>
        <tissue evidence="22">Whole body</tissue>
    </source>
</reference>
<keyword evidence="3" id="KW-0813">Transport</keyword>
<keyword evidence="5 19" id="KW-0812">Transmembrane</keyword>
<feature type="disulfide bond" evidence="17">
    <location>
        <begin position="751"/>
        <end position="809"/>
    </location>
</feature>
<dbReference type="GO" id="GO:0015276">
    <property type="term" value="F:ligand-gated monoatomic ion channel activity"/>
    <property type="evidence" value="ECO:0007669"/>
    <property type="project" value="InterPro"/>
</dbReference>
<organism evidence="22 23">
    <name type="scientific">Atta colombica</name>
    <dbReference type="NCBI Taxonomy" id="520822"/>
    <lineage>
        <taxon>Eukaryota</taxon>
        <taxon>Metazoa</taxon>
        <taxon>Ecdysozoa</taxon>
        <taxon>Arthropoda</taxon>
        <taxon>Hexapoda</taxon>
        <taxon>Insecta</taxon>
        <taxon>Pterygota</taxon>
        <taxon>Neoptera</taxon>
        <taxon>Endopterygota</taxon>
        <taxon>Hymenoptera</taxon>
        <taxon>Apocrita</taxon>
        <taxon>Aculeata</taxon>
        <taxon>Formicoidea</taxon>
        <taxon>Formicidae</taxon>
        <taxon>Myrmicinae</taxon>
        <taxon>Atta</taxon>
    </lineage>
</organism>
<feature type="binding site" evidence="16">
    <location>
        <position position="518"/>
    </location>
    <ligand>
        <name>L-glutamate</name>
        <dbReference type="ChEBI" id="CHEBI:29985"/>
    </ligand>
</feature>
<feature type="transmembrane region" description="Helical" evidence="19">
    <location>
        <begin position="563"/>
        <end position="581"/>
    </location>
</feature>
<dbReference type="Proteomes" id="UP000078540">
    <property type="component" value="Unassembled WGS sequence"/>
</dbReference>
<dbReference type="GO" id="GO:0045211">
    <property type="term" value="C:postsynaptic membrane"/>
    <property type="evidence" value="ECO:0007669"/>
    <property type="project" value="UniProtKB-SubCell"/>
</dbReference>
<evidence type="ECO:0000259" key="20">
    <source>
        <dbReference type="SMART" id="SM00079"/>
    </source>
</evidence>
<feature type="transmembrane region" description="Helical" evidence="19">
    <location>
        <begin position="829"/>
        <end position="850"/>
    </location>
</feature>
<evidence type="ECO:0000256" key="5">
    <source>
        <dbReference type="ARBA" id="ARBA00022692"/>
    </source>
</evidence>
<sequence>MLTNRLHFNICSFVCTQNDYKMMAKTLLILLPIFLPYVCVLSFPKKIPIAGLFDQDEEIQQMFELSVRAVNENEDQELSNVFFEPEIEQIEGDSFEVSSKVCELLDLGIVGVFGPQEKVIAEHVQSICDIVEVPQISVREDLDQSFQPRGIALNLYPHVSSLSRIYYQLVTELKWKSFAILYENTDSLIRMRLLLKRWNTNANSAFIYHLGYGPNYRQGMQEIKTSKDIESIVIDCSYEILEEVLKQAQQVGILSDKYKVIVTSLDLQTLDLEPYQFSGVNLTGIRLIDPEDPTVLQIANRHKNERENNSSQLRVEHALMYDAVQLFARAFKQLKDATKVNVNKLLKCDGNSRWEHGLSLSNFMRSTEIRGLTGLVKFDRDGLRSNIKLDIVRLTEKKGLIKIGEWNSTAGENIEWFPDISTQKSDSKLNIQNKTFIVLISITAPYSMIKESMDTLSGNERYEGFAVDIIQEISQILKFNFTLQVESSDYGSLKNEKWTGMLGKIMADEADLAITDLTITSQRAEHFDFTTPIMNLGISILYKKPKKAPPSLFSFLSPFSNDVWIYLIGAYVIVSLLLYIIGRICPAEWSNPYPCIEEPEVLENQFSFKNAFWFAIGAIMQQGSEIAPIGISTRMIASCWWFFCLIMVSSYTANLAAFLTVETVTSPFDNVEELVRKKTIKYGAKSGGATLNFFGGNNITLYAEMYKYMMENKKEVLVETNEEGLKKVQRTDDYAFLMESASIEYLIERNCDVTQVGGLLDEKGYGIAMKKNSQYLHSINSAILMLSERGIIQQIKTKWWTQRKGGGICQESAGTGSAERLGLGNVGGVFLVLTVGVALSCVYTIFELLWDVARISIRENVSFKEELINELKFIVKCSGSKQVRKKSESSSKNENDSTRGCTPPYGFVPTVIRTSPIDNK</sequence>
<evidence type="ECO:0000256" key="16">
    <source>
        <dbReference type="PIRSR" id="PIRSR601508-1"/>
    </source>
</evidence>
<keyword evidence="11" id="KW-0325">Glycoprotein</keyword>
<evidence type="ECO:0000256" key="14">
    <source>
        <dbReference type="ARBA" id="ARBA00023303"/>
    </source>
</evidence>
<feature type="domain" description="Ionotropic glutamate receptor L-glutamate and glycine-binding" evidence="21">
    <location>
        <begin position="445"/>
        <end position="507"/>
    </location>
</feature>
<dbReference type="SMART" id="SM00918">
    <property type="entry name" value="Lig_chan-Glu_bd"/>
    <property type="match status" value="1"/>
</dbReference>
<dbReference type="SUPFAM" id="SSF53850">
    <property type="entry name" value="Periplasmic binding protein-like II"/>
    <property type="match status" value="1"/>
</dbReference>
<dbReference type="Pfam" id="PF01094">
    <property type="entry name" value="ANF_receptor"/>
    <property type="match status" value="1"/>
</dbReference>
<evidence type="ECO:0000256" key="11">
    <source>
        <dbReference type="ARBA" id="ARBA00023180"/>
    </source>
</evidence>
<evidence type="ECO:0000256" key="18">
    <source>
        <dbReference type="SAM" id="MobiDB-lite"/>
    </source>
</evidence>
<evidence type="ECO:0000256" key="9">
    <source>
        <dbReference type="ARBA" id="ARBA00023136"/>
    </source>
</evidence>
<keyword evidence="23" id="KW-1185">Reference proteome</keyword>
<keyword evidence="13" id="KW-1071">Ligand-gated ion channel</keyword>
<dbReference type="InterPro" id="IPR019594">
    <property type="entry name" value="Glu/Gly-bd"/>
</dbReference>
<keyword evidence="14" id="KW-0407">Ion channel</keyword>
<dbReference type="PRINTS" id="PR00177">
    <property type="entry name" value="NMDARECEPTOR"/>
</dbReference>
<evidence type="ECO:0000256" key="13">
    <source>
        <dbReference type="ARBA" id="ARBA00023286"/>
    </source>
</evidence>
<evidence type="ECO:0000256" key="19">
    <source>
        <dbReference type="SAM" id="Phobius"/>
    </source>
</evidence>
<keyword evidence="4" id="KW-1003">Cell membrane</keyword>
<feature type="transmembrane region" description="Helical" evidence="19">
    <location>
        <begin position="27"/>
        <end position="44"/>
    </location>
</feature>
<feature type="binding site" evidence="16">
    <location>
        <position position="690"/>
    </location>
    <ligand>
        <name>L-glutamate</name>
        <dbReference type="ChEBI" id="CHEBI:29985"/>
    </ligand>
</feature>
<dbReference type="InterPro" id="IPR001508">
    <property type="entry name" value="Iono_Glu_rcpt_met"/>
</dbReference>
<evidence type="ECO:0000256" key="3">
    <source>
        <dbReference type="ARBA" id="ARBA00022448"/>
    </source>
</evidence>
<comment type="subcellular location">
    <subcellularLocation>
        <location evidence="1">Cell membrane</location>
        <topology evidence="1">Multi-pass membrane protein</topology>
    </subcellularLocation>
    <subcellularLocation>
        <location evidence="15">Postsynaptic cell membrane</location>
    </subcellularLocation>
</comment>
<keyword evidence="17" id="KW-1015">Disulfide bond</keyword>
<dbReference type="Gene3D" id="1.10.287.70">
    <property type="match status" value="1"/>
</dbReference>
<dbReference type="STRING" id="520822.A0A195BK10"/>
<dbReference type="Gene3D" id="3.40.190.10">
    <property type="entry name" value="Periplasmic binding protein-like II"/>
    <property type="match status" value="2"/>
</dbReference>
<evidence type="ECO:0000259" key="21">
    <source>
        <dbReference type="SMART" id="SM00918"/>
    </source>
</evidence>
<dbReference type="InterPro" id="IPR028082">
    <property type="entry name" value="Peripla_BP_I"/>
</dbReference>
<keyword evidence="6 19" id="KW-1133">Transmembrane helix</keyword>
<feature type="compositionally biased region" description="Basic and acidic residues" evidence="18">
    <location>
        <begin position="885"/>
        <end position="897"/>
    </location>
</feature>
<proteinExistence type="inferred from homology"/>
<feature type="transmembrane region" description="Helical" evidence="19">
    <location>
        <begin position="639"/>
        <end position="661"/>
    </location>
</feature>
<dbReference type="Pfam" id="PF10613">
    <property type="entry name" value="Lig_chan-Glu_bd"/>
    <property type="match status" value="1"/>
</dbReference>
<name>A0A195BK10_9HYME</name>
<gene>
    <name evidence="22" type="ORF">ALC53_04770</name>
</gene>
<dbReference type="CDD" id="cd06382">
    <property type="entry name" value="PBP1_iGluR_Kainate"/>
    <property type="match status" value="1"/>
</dbReference>
<evidence type="ECO:0000256" key="15">
    <source>
        <dbReference type="ARBA" id="ARBA00034100"/>
    </source>
</evidence>
<dbReference type="GO" id="GO:0038023">
    <property type="term" value="F:signaling receptor activity"/>
    <property type="evidence" value="ECO:0007669"/>
    <property type="project" value="InterPro"/>
</dbReference>
<dbReference type="SUPFAM" id="SSF81324">
    <property type="entry name" value="Voltage-gated potassium channels"/>
    <property type="match status" value="1"/>
</dbReference>
<dbReference type="PANTHER" id="PTHR18966">
    <property type="entry name" value="IONOTROPIC GLUTAMATE RECEPTOR"/>
    <property type="match status" value="1"/>
</dbReference>
<keyword evidence="12" id="KW-0628">Postsynaptic cell membrane</keyword>
<dbReference type="AlphaFoldDB" id="A0A195BK10"/>
<dbReference type="InterPro" id="IPR001828">
    <property type="entry name" value="ANF_lig-bd_rcpt"/>
</dbReference>
<dbReference type="FunFam" id="1.10.287.70:FF:000105">
    <property type="entry name" value="Eye-enriched kainate receptor, isoform A"/>
    <property type="match status" value="1"/>
</dbReference>
<feature type="binding site" evidence="16">
    <location>
        <position position="523"/>
    </location>
    <ligand>
        <name>L-glutamate</name>
        <dbReference type="ChEBI" id="CHEBI:29985"/>
    </ligand>
</feature>
<evidence type="ECO:0000256" key="7">
    <source>
        <dbReference type="ARBA" id="ARBA00023018"/>
    </source>
</evidence>
<dbReference type="SUPFAM" id="SSF53822">
    <property type="entry name" value="Periplasmic binding protein-like I"/>
    <property type="match status" value="1"/>
</dbReference>
<dbReference type="FunFam" id="3.40.190.10:FF:000178">
    <property type="entry name" value="Glutamate receptor subunit"/>
    <property type="match status" value="1"/>
</dbReference>
<keyword evidence="7" id="KW-0770">Synapse</keyword>
<keyword evidence="9 19" id="KW-0472">Membrane</keyword>
<feature type="binding site" evidence="16">
    <location>
        <position position="739"/>
    </location>
    <ligand>
        <name>L-glutamate</name>
        <dbReference type="ChEBI" id="CHEBI:29985"/>
    </ligand>
</feature>
<evidence type="ECO:0000256" key="17">
    <source>
        <dbReference type="PIRSR" id="PIRSR601508-3"/>
    </source>
</evidence>
<keyword evidence="10 22" id="KW-0675">Receptor</keyword>
<evidence type="ECO:0000313" key="22">
    <source>
        <dbReference type="EMBL" id="KYM85526.1"/>
    </source>
</evidence>
<dbReference type="InterPro" id="IPR001320">
    <property type="entry name" value="Iontro_rcpt_C"/>
</dbReference>
<dbReference type="InterPro" id="IPR015683">
    <property type="entry name" value="Ionotropic_Glu_rcpt"/>
</dbReference>
<dbReference type="Pfam" id="PF00060">
    <property type="entry name" value="Lig_chan"/>
    <property type="match status" value="1"/>
</dbReference>
<evidence type="ECO:0000256" key="2">
    <source>
        <dbReference type="ARBA" id="ARBA00008685"/>
    </source>
</evidence>
<evidence type="ECO:0000256" key="6">
    <source>
        <dbReference type="ARBA" id="ARBA00022989"/>
    </source>
</evidence>
<evidence type="ECO:0000256" key="8">
    <source>
        <dbReference type="ARBA" id="ARBA00023065"/>
    </source>
</evidence>
<evidence type="ECO:0000256" key="4">
    <source>
        <dbReference type="ARBA" id="ARBA00022475"/>
    </source>
</evidence>
<evidence type="ECO:0000256" key="1">
    <source>
        <dbReference type="ARBA" id="ARBA00004651"/>
    </source>
</evidence>
<dbReference type="Gene3D" id="3.40.50.2300">
    <property type="match status" value="2"/>
</dbReference>
<feature type="region of interest" description="Disordered" evidence="18">
    <location>
        <begin position="884"/>
        <end position="920"/>
    </location>
</feature>
<evidence type="ECO:0000313" key="23">
    <source>
        <dbReference type="Proteomes" id="UP000078540"/>
    </source>
</evidence>
<keyword evidence="8" id="KW-0406">Ion transport</keyword>
<dbReference type="SMART" id="SM00079">
    <property type="entry name" value="PBPe"/>
    <property type="match status" value="1"/>
</dbReference>
<protein>
    <submittedName>
        <fullName evidence="22">Glutamate receptor, ionotropic kainate 2</fullName>
    </submittedName>
</protein>
<accession>A0A195BK10</accession>
<dbReference type="FunFam" id="3.40.190.10:FF:000061">
    <property type="entry name" value="Glutamate receptor, ionotropic kainate"/>
    <property type="match status" value="1"/>
</dbReference>